<proteinExistence type="predicted"/>
<gene>
    <name evidence="1" type="ORF">TNCV_4711071</name>
</gene>
<accession>A0A8X6VBQ8</accession>
<dbReference type="EMBL" id="BMAU01021219">
    <property type="protein sequence ID" value="GFY00305.1"/>
    <property type="molecule type" value="Genomic_DNA"/>
</dbReference>
<protein>
    <submittedName>
        <fullName evidence="1">Uncharacterized protein</fullName>
    </submittedName>
</protein>
<name>A0A8X6VBQ8_TRICX</name>
<comment type="caution">
    <text evidence="1">The sequence shown here is derived from an EMBL/GenBank/DDBJ whole genome shotgun (WGS) entry which is preliminary data.</text>
</comment>
<organism evidence="1 2">
    <name type="scientific">Trichonephila clavipes</name>
    <name type="common">Golden silk orbweaver</name>
    <name type="synonym">Nephila clavipes</name>
    <dbReference type="NCBI Taxonomy" id="2585209"/>
    <lineage>
        <taxon>Eukaryota</taxon>
        <taxon>Metazoa</taxon>
        <taxon>Ecdysozoa</taxon>
        <taxon>Arthropoda</taxon>
        <taxon>Chelicerata</taxon>
        <taxon>Arachnida</taxon>
        <taxon>Araneae</taxon>
        <taxon>Araneomorphae</taxon>
        <taxon>Entelegynae</taxon>
        <taxon>Araneoidea</taxon>
        <taxon>Nephilidae</taxon>
        <taxon>Trichonephila</taxon>
    </lineage>
</organism>
<keyword evidence="2" id="KW-1185">Reference proteome</keyword>
<evidence type="ECO:0000313" key="1">
    <source>
        <dbReference type="EMBL" id="GFY00305.1"/>
    </source>
</evidence>
<reference evidence="1" key="1">
    <citation type="submission" date="2020-08" db="EMBL/GenBank/DDBJ databases">
        <title>Multicomponent nature underlies the extraordinary mechanical properties of spider dragline silk.</title>
        <authorList>
            <person name="Kono N."/>
            <person name="Nakamura H."/>
            <person name="Mori M."/>
            <person name="Yoshida Y."/>
            <person name="Ohtoshi R."/>
            <person name="Malay A.D."/>
            <person name="Moran D.A.P."/>
            <person name="Tomita M."/>
            <person name="Numata K."/>
            <person name="Arakawa K."/>
        </authorList>
    </citation>
    <scope>NUCLEOTIDE SEQUENCE</scope>
</reference>
<sequence length="130" mass="14936">MHLSHLTRNENRLKRKDFPSGNERNTENTSLWTILLDLPTEAIAVEMIILFVQIQLWPQRHFGVCSKLKYIIDAISDDENVINNAALVPISSEMRNVMKSILSCLDAHFNGEMNNKTNDIEQLVDNLMVK</sequence>
<evidence type="ECO:0000313" key="2">
    <source>
        <dbReference type="Proteomes" id="UP000887159"/>
    </source>
</evidence>
<dbReference type="Proteomes" id="UP000887159">
    <property type="component" value="Unassembled WGS sequence"/>
</dbReference>
<dbReference type="AlphaFoldDB" id="A0A8X6VBQ8"/>